<feature type="region of interest" description="Disordered" evidence="1">
    <location>
        <begin position="161"/>
        <end position="435"/>
    </location>
</feature>
<dbReference type="EMBL" id="QTTT01000001">
    <property type="protein sequence ID" value="REE97497.1"/>
    <property type="molecule type" value="Genomic_DNA"/>
</dbReference>
<feature type="compositionally biased region" description="Basic and acidic residues" evidence="1">
    <location>
        <begin position="350"/>
        <end position="374"/>
    </location>
</feature>
<dbReference type="AlphaFoldDB" id="A0A3D9SPF4"/>
<dbReference type="SUPFAM" id="SSF88659">
    <property type="entry name" value="Sigma3 and sigma4 domains of RNA polymerase sigma factors"/>
    <property type="match status" value="1"/>
</dbReference>
<organism evidence="2 3">
    <name type="scientific">Thermomonospora umbrina</name>
    <dbReference type="NCBI Taxonomy" id="111806"/>
    <lineage>
        <taxon>Bacteria</taxon>
        <taxon>Bacillati</taxon>
        <taxon>Actinomycetota</taxon>
        <taxon>Actinomycetes</taxon>
        <taxon>Streptosporangiales</taxon>
        <taxon>Thermomonosporaceae</taxon>
        <taxon>Thermomonospora</taxon>
    </lineage>
</organism>
<protein>
    <submittedName>
        <fullName evidence="2">DNA-directed RNA polymerase specialized sigma24 family protein</fullName>
    </submittedName>
</protein>
<keyword evidence="3" id="KW-1185">Reference proteome</keyword>
<feature type="compositionally biased region" description="Basic and acidic residues" evidence="1">
    <location>
        <begin position="1"/>
        <end position="17"/>
    </location>
</feature>
<dbReference type="InterPro" id="IPR013325">
    <property type="entry name" value="RNA_pol_sigma_r2"/>
</dbReference>
<feature type="compositionally biased region" description="Basic and acidic residues" evidence="1">
    <location>
        <begin position="216"/>
        <end position="245"/>
    </location>
</feature>
<dbReference type="GO" id="GO:0006352">
    <property type="term" value="P:DNA-templated transcription initiation"/>
    <property type="evidence" value="ECO:0007669"/>
    <property type="project" value="InterPro"/>
</dbReference>
<comment type="caution">
    <text evidence="2">The sequence shown here is derived from an EMBL/GenBank/DDBJ whole genome shotgun (WGS) entry which is preliminary data.</text>
</comment>
<gene>
    <name evidence="2" type="ORF">DFJ69_2970</name>
</gene>
<proteinExistence type="predicted"/>
<dbReference type="GO" id="GO:0000428">
    <property type="term" value="C:DNA-directed RNA polymerase complex"/>
    <property type="evidence" value="ECO:0007669"/>
    <property type="project" value="UniProtKB-KW"/>
</dbReference>
<evidence type="ECO:0000313" key="3">
    <source>
        <dbReference type="Proteomes" id="UP000256661"/>
    </source>
</evidence>
<evidence type="ECO:0000256" key="1">
    <source>
        <dbReference type="SAM" id="MobiDB-lite"/>
    </source>
</evidence>
<sequence>MPFYPPRDRSDDIRLSDTLRAGHPGAPTFVNDAYGPRLHGYAEALLGDRESAVEAVRAAVRGTRDKADEVPDATRLRAWLYALVRSECLDRLEAGEAPPLLPSPRHEEEPEAGRAGFRFELDALGELEREAAELVIDHGLGTAEVAEVLGVSPERAAELQGRVKITFSPPLTSRTREAQDRDEPADRPAPNVIKGPWARKDSDDLADAAEPDPVEVDERRAAVGENTRSDGRAGDDRYADDHGVVDRAAGARHADGGGAVGHEADDREAAGRGVADRAADGRYADGRGAVGRGADDHSADGRDADARAAGDHDHEGAARGAADQGADGRPAHDRAARRRAARGRGAGGREAADREGDRDAGDWEAVDRDADRRVAAVAAMPGAKRGSRIGAGEGLRKATGRVQERRRRGSKPPAAEPVLGRQETSGATLGRRGRRTEAGAALFAATGLVVFVILLVMSEPPEGDDPVRKPPLAAPGYNAVLPPADAGRPSSSPSARPSATKTPQSPRERSPEGRPSRPRQPEPPTPRRPRQETGPGRLAISDSDCQRVTAPVSRTCHVRLTAVGGYVRWAVSSVNSGIARVSARGSGLLSAGSSVTVTVTVRPTVPCYARGQGAGSVRFAPGGTASVTYTCW</sequence>
<feature type="compositionally biased region" description="Basic and acidic residues" evidence="1">
    <location>
        <begin position="174"/>
        <end position="186"/>
    </location>
</feature>
<evidence type="ECO:0000313" key="2">
    <source>
        <dbReference type="EMBL" id="REE97497.1"/>
    </source>
</evidence>
<reference evidence="2 3" key="1">
    <citation type="submission" date="2018-08" db="EMBL/GenBank/DDBJ databases">
        <title>Sequencing the genomes of 1000 actinobacteria strains.</title>
        <authorList>
            <person name="Klenk H.-P."/>
        </authorList>
    </citation>
    <scope>NUCLEOTIDE SEQUENCE [LARGE SCALE GENOMIC DNA]</scope>
    <source>
        <strain evidence="2 3">DSM 43927</strain>
    </source>
</reference>
<name>A0A3D9SPF4_9ACTN</name>
<keyword evidence="2" id="KW-0804">Transcription</keyword>
<feature type="compositionally biased region" description="Low complexity" evidence="1">
    <location>
        <begin position="318"/>
        <end position="328"/>
    </location>
</feature>
<feature type="compositionally biased region" description="Basic and acidic residues" evidence="1">
    <location>
        <begin position="506"/>
        <end position="515"/>
    </location>
</feature>
<accession>A0A3D9SPF4</accession>
<dbReference type="GO" id="GO:0003700">
    <property type="term" value="F:DNA-binding transcription factor activity"/>
    <property type="evidence" value="ECO:0007669"/>
    <property type="project" value="InterPro"/>
</dbReference>
<dbReference type="InterPro" id="IPR013324">
    <property type="entry name" value="RNA_pol_sigma_r3/r4-like"/>
</dbReference>
<feature type="compositionally biased region" description="Acidic residues" evidence="1">
    <location>
        <begin position="204"/>
        <end position="215"/>
    </location>
</feature>
<feature type="compositionally biased region" description="Basic and acidic residues" evidence="1">
    <location>
        <begin position="262"/>
        <end position="285"/>
    </location>
</feature>
<feature type="compositionally biased region" description="Low complexity" evidence="1">
    <location>
        <begin position="482"/>
        <end position="505"/>
    </location>
</feature>
<feature type="compositionally biased region" description="Basic and acidic residues" evidence="1">
    <location>
        <begin position="293"/>
        <end position="317"/>
    </location>
</feature>
<dbReference type="Proteomes" id="UP000256661">
    <property type="component" value="Unassembled WGS sequence"/>
</dbReference>
<dbReference type="Gene3D" id="1.20.140.160">
    <property type="match status" value="1"/>
</dbReference>
<feature type="region of interest" description="Disordered" evidence="1">
    <location>
        <begin position="1"/>
        <end position="27"/>
    </location>
</feature>
<keyword evidence="2" id="KW-0240">DNA-directed RNA polymerase</keyword>
<dbReference type="SUPFAM" id="SSF88946">
    <property type="entry name" value="Sigma2 domain of RNA polymerase sigma factors"/>
    <property type="match status" value="1"/>
</dbReference>
<feature type="region of interest" description="Disordered" evidence="1">
    <location>
        <begin position="461"/>
        <end position="545"/>
    </location>
</feature>